<name>A0ABT0GM87_9HYPH</name>
<feature type="compositionally biased region" description="Polar residues" evidence="1">
    <location>
        <begin position="207"/>
        <end position="232"/>
    </location>
</feature>
<sequence>MKTAVSFACALFTLAAFAAPAQAQTAFPEQDADFSAFCREAFPGSAYLKRNQSWGAGHYCGQAGVLQGIDLDRACELTTGSSGYRLLGDRIICAAGPGPVAANDTLVETETFVDYCRSRFANGSYQFVAETPDNPHHCRQPGATGGFTLAPIDLSAVCGSESGAPFYKVRNGQVSCTTPRPTVVGDRRANAASESGGPRPPRDQASPRPTDTGSEETASNKTSTDGKSTSAASNAPRFWIVEVGSLKGATLRVDEQNGKVTGRLERVPADLLDYFQKWTTLELGDVVFTGQRSGESVTGRTILGITTPRQQPPGPAGCAGLRTSLLASPASWPELTATLTNGRMEARYRGINVWYQNGACGQHAFIDYPPLVKDGWVRFELVQAR</sequence>
<dbReference type="RefSeq" id="WP_248149157.1">
    <property type="nucleotide sequence ID" value="NZ_JALNMJ010000001.1"/>
</dbReference>
<keyword evidence="2" id="KW-0732">Signal</keyword>
<feature type="signal peptide" evidence="2">
    <location>
        <begin position="1"/>
        <end position="18"/>
    </location>
</feature>
<feature type="region of interest" description="Disordered" evidence="1">
    <location>
        <begin position="175"/>
        <end position="232"/>
    </location>
</feature>
<evidence type="ECO:0000313" key="3">
    <source>
        <dbReference type="EMBL" id="MCK7610533.1"/>
    </source>
</evidence>
<reference evidence="3" key="1">
    <citation type="submission" date="2022-04" db="EMBL/GenBank/DDBJ databases">
        <title>Roseibium sp. CAU 1639 isolated from mud.</title>
        <authorList>
            <person name="Kim W."/>
        </authorList>
    </citation>
    <scope>NUCLEOTIDE SEQUENCE</scope>
    <source>
        <strain evidence="3">CAU 1639</strain>
    </source>
</reference>
<dbReference type="EMBL" id="JALNMJ010000001">
    <property type="protein sequence ID" value="MCK7610533.1"/>
    <property type="molecule type" value="Genomic_DNA"/>
</dbReference>
<accession>A0ABT0GM87</accession>
<comment type="caution">
    <text evidence="3">The sequence shown here is derived from an EMBL/GenBank/DDBJ whole genome shotgun (WGS) entry which is preliminary data.</text>
</comment>
<proteinExistence type="predicted"/>
<evidence type="ECO:0000256" key="1">
    <source>
        <dbReference type="SAM" id="MobiDB-lite"/>
    </source>
</evidence>
<evidence type="ECO:0008006" key="5">
    <source>
        <dbReference type="Google" id="ProtNLM"/>
    </source>
</evidence>
<keyword evidence="4" id="KW-1185">Reference proteome</keyword>
<dbReference type="Proteomes" id="UP001431221">
    <property type="component" value="Unassembled WGS sequence"/>
</dbReference>
<organism evidence="3 4">
    <name type="scientific">Roseibium sediminicola</name>
    <dbReference type="NCBI Taxonomy" id="2933272"/>
    <lineage>
        <taxon>Bacteria</taxon>
        <taxon>Pseudomonadati</taxon>
        <taxon>Pseudomonadota</taxon>
        <taxon>Alphaproteobacteria</taxon>
        <taxon>Hyphomicrobiales</taxon>
        <taxon>Stappiaceae</taxon>
        <taxon>Roseibium</taxon>
    </lineage>
</organism>
<feature type="chain" id="PRO_5045483931" description="YARHG domain-containing protein" evidence="2">
    <location>
        <begin position="19"/>
        <end position="385"/>
    </location>
</feature>
<protein>
    <recommendedName>
        <fullName evidence="5">YARHG domain-containing protein</fullName>
    </recommendedName>
</protein>
<gene>
    <name evidence="3" type="ORF">M0H32_00050</name>
</gene>
<evidence type="ECO:0000313" key="4">
    <source>
        <dbReference type="Proteomes" id="UP001431221"/>
    </source>
</evidence>
<evidence type="ECO:0000256" key="2">
    <source>
        <dbReference type="SAM" id="SignalP"/>
    </source>
</evidence>